<dbReference type="AlphaFoldDB" id="A0A3N2PQK5"/>
<feature type="chain" id="PRO_5018036837" description="Mid2 domain-containing protein" evidence="3">
    <location>
        <begin position="20"/>
        <end position="476"/>
    </location>
</feature>
<evidence type="ECO:0000256" key="2">
    <source>
        <dbReference type="SAM" id="Phobius"/>
    </source>
</evidence>
<dbReference type="STRING" id="1314773.A0A3N2PQK5"/>
<feature type="compositionally biased region" description="Low complexity" evidence="1">
    <location>
        <begin position="144"/>
        <end position="189"/>
    </location>
</feature>
<dbReference type="RefSeq" id="XP_028464598.1">
    <property type="nucleotide sequence ID" value="XM_028613205.1"/>
</dbReference>
<feature type="transmembrane region" description="Helical" evidence="2">
    <location>
        <begin position="204"/>
        <end position="226"/>
    </location>
</feature>
<reference evidence="4 5" key="1">
    <citation type="journal article" date="2018" name="Mol. Ecol.">
        <title>The obligate alkalophilic soda-lake fungus Sodiomyces alkalinus has shifted to a protein diet.</title>
        <authorList>
            <person name="Grum-Grzhimaylo A.A."/>
            <person name="Falkoski D.L."/>
            <person name="van den Heuvel J."/>
            <person name="Valero-Jimenez C.A."/>
            <person name="Min B."/>
            <person name="Choi I.G."/>
            <person name="Lipzen A."/>
            <person name="Daum C.G."/>
            <person name="Aanen D.K."/>
            <person name="Tsang A."/>
            <person name="Henrissat B."/>
            <person name="Bilanenko E.N."/>
            <person name="de Vries R.P."/>
            <person name="van Kan J.A.L."/>
            <person name="Grigoriev I.V."/>
            <person name="Debets A.J.M."/>
        </authorList>
    </citation>
    <scope>NUCLEOTIDE SEQUENCE [LARGE SCALE GENOMIC DNA]</scope>
    <source>
        <strain evidence="4 5">F11</strain>
    </source>
</reference>
<name>A0A3N2PQK5_SODAK</name>
<evidence type="ECO:0000313" key="4">
    <source>
        <dbReference type="EMBL" id="ROT36792.1"/>
    </source>
</evidence>
<dbReference type="EMBL" id="ML119058">
    <property type="protein sequence ID" value="ROT36792.1"/>
    <property type="molecule type" value="Genomic_DNA"/>
</dbReference>
<dbReference type="Proteomes" id="UP000272025">
    <property type="component" value="Unassembled WGS sequence"/>
</dbReference>
<dbReference type="OrthoDB" id="5338512at2759"/>
<feature type="region of interest" description="Disordered" evidence="1">
    <location>
        <begin position="378"/>
        <end position="476"/>
    </location>
</feature>
<keyword evidence="5" id="KW-1185">Reference proteome</keyword>
<keyword evidence="2" id="KW-1133">Transmembrane helix</keyword>
<organism evidence="4 5">
    <name type="scientific">Sodiomyces alkalinus (strain CBS 110278 / VKM F-3762 / F11)</name>
    <name type="common">Alkaliphilic filamentous fungus</name>
    <dbReference type="NCBI Taxonomy" id="1314773"/>
    <lineage>
        <taxon>Eukaryota</taxon>
        <taxon>Fungi</taxon>
        <taxon>Dikarya</taxon>
        <taxon>Ascomycota</taxon>
        <taxon>Pezizomycotina</taxon>
        <taxon>Sordariomycetes</taxon>
        <taxon>Hypocreomycetidae</taxon>
        <taxon>Glomerellales</taxon>
        <taxon>Plectosphaerellaceae</taxon>
        <taxon>Sodiomyces</taxon>
    </lineage>
</organism>
<keyword evidence="2" id="KW-0472">Membrane</keyword>
<feature type="compositionally biased region" description="Basic and acidic residues" evidence="1">
    <location>
        <begin position="133"/>
        <end position="143"/>
    </location>
</feature>
<sequence length="476" mass="50865">MSRSRARVLLLVWLASARAASIPSIFQRDDTAICGADNFRQCGGGLDEGLCCAEGRTCLFLAGGSTVVCCPNDSCKQFTAISCNVSLQDPSEYPQRQLKTTALDAELPRCGENCCPFGYTCNDEGLCDMDEDQSQRPSERPASERPSTTRTSMSSVTSTSIISTTTSSSESTTSGTTTSTSTSASTPTGDADDEEDDPFPTAPVVVGVLAGVFLLVAAAVAVFMYLARRRNKKKNATSAFTEKKPFGRGRLFRASSSTSSFGHIISDPIPREESALRTDFILKTPERHSRASQRLSSLSRRDSLNLSGATAVRGARPPRIPTRTLTNATMTTTNRHNPRPSITIPPIRTMRNQQKPTINQGGYWGDGGLAPREAALEAATPTDTRPVTPRLQREPSSESINVFADPGTVASSSSSSSRGGQQGNPSAGVMGLEPPQMKRFTSGTTFTDLMEEAQLGDVRRGNPFVPGTPGRTPQRG</sequence>
<dbReference type="CDD" id="cd12087">
    <property type="entry name" value="TM_EGFR-like"/>
    <property type="match status" value="1"/>
</dbReference>
<proteinExistence type="predicted"/>
<evidence type="ECO:0008006" key="6">
    <source>
        <dbReference type="Google" id="ProtNLM"/>
    </source>
</evidence>
<evidence type="ECO:0000256" key="1">
    <source>
        <dbReference type="SAM" id="MobiDB-lite"/>
    </source>
</evidence>
<gene>
    <name evidence="4" type="ORF">SODALDRAFT_345480</name>
</gene>
<protein>
    <recommendedName>
        <fullName evidence="6">Mid2 domain-containing protein</fullName>
    </recommendedName>
</protein>
<dbReference type="GeneID" id="39581683"/>
<keyword evidence="2" id="KW-0812">Transmembrane</keyword>
<feature type="region of interest" description="Disordered" evidence="1">
    <location>
        <begin position="130"/>
        <end position="198"/>
    </location>
</feature>
<feature type="signal peptide" evidence="3">
    <location>
        <begin position="1"/>
        <end position="19"/>
    </location>
</feature>
<evidence type="ECO:0000313" key="5">
    <source>
        <dbReference type="Proteomes" id="UP000272025"/>
    </source>
</evidence>
<keyword evidence="3" id="KW-0732">Signal</keyword>
<accession>A0A3N2PQK5</accession>
<evidence type="ECO:0000256" key="3">
    <source>
        <dbReference type="SAM" id="SignalP"/>
    </source>
</evidence>